<evidence type="ECO:0000313" key="1">
    <source>
        <dbReference type="EMBL" id="CAH3143072.1"/>
    </source>
</evidence>
<name>A0ABN8PHV4_9CNID</name>
<accession>A0ABN8PHV4</accession>
<dbReference type="Proteomes" id="UP001159427">
    <property type="component" value="Unassembled WGS sequence"/>
</dbReference>
<evidence type="ECO:0000313" key="2">
    <source>
        <dbReference type="Proteomes" id="UP001159427"/>
    </source>
</evidence>
<dbReference type="EMBL" id="CALNXI010000847">
    <property type="protein sequence ID" value="CAH3143072.1"/>
    <property type="molecule type" value="Genomic_DNA"/>
</dbReference>
<proteinExistence type="predicted"/>
<organism evidence="1 2">
    <name type="scientific">Porites evermanni</name>
    <dbReference type="NCBI Taxonomy" id="104178"/>
    <lineage>
        <taxon>Eukaryota</taxon>
        <taxon>Metazoa</taxon>
        <taxon>Cnidaria</taxon>
        <taxon>Anthozoa</taxon>
        <taxon>Hexacorallia</taxon>
        <taxon>Scleractinia</taxon>
        <taxon>Fungiina</taxon>
        <taxon>Poritidae</taxon>
        <taxon>Porites</taxon>
    </lineage>
</organism>
<evidence type="ECO:0008006" key="3">
    <source>
        <dbReference type="Google" id="ProtNLM"/>
    </source>
</evidence>
<dbReference type="PANTHER" id="PTHR46704">
    <property type="entry name" value="CXC DOMAIN-CONTAINING PROTEIN-RELATED"/>
    <property type="match status" value="1"/>
</dbReference>
<keyword evidence="2" id="KW-1185">Reference proteome</keyword>
<gene>
    <name evidence="1" type="ORF">PEVE_00042694</name>
</gene>
<reference evidence="1 2" key="1">
    <citation type="submission" date="2022-05" db="EMBL/GenBank/DDBJ databases">
        <authorList>
            <consortium name="Genoscope - CEA"/>
            <person name="William W."/>
        </authorList>
    </citation>
    <scope>NUCLEOTIDE SEQUENCE [LARGE SCALE GENOMIC DNA]</scope>
</reference>
<comment type="caution">
    <text evidence="1">The sequence shown here is derived from an EMBL/GenBank/DDBJ whole genome shotgun (WGS) entry which is preliminary data.</text>
</comment>
<protein>
    <recommendedName>
        <fullName evidence="3">Tesmin/TSO1-like CXC domain-containing protein</fullName>
    </recommendedName>
</protein>
<dbReference type="PANTHER" id="PTHR46704:SF9">
    <property type="entry name" value="BHLH DOMAIN-CONTAINING PROTEIN"/>
    <property type="match status" value="1"/>
</dbReference>
<sequence>MSPSQLQLQLHCNLSAEKNIHLIQIGSSSKRSVDDAEESNAAVKRFCKKKCIIHCTDDSSDLVNPKDEESWKTLLRAAEIRNHQEILELSKSLSEGEVPFIYYHRKCRSIFTMKKLLDKLSQQSSNSQTQPEKVARRVSIRGSSNISTTYERICIFCEKPKYFKGTRNREPLVQCRDMRADSSIRKIATEKNDSKILALVSRELVAAEACYHRTCYRSYTRPEASSIVNPDMSSESPDDEYARLESDAYQMLFDFIRSDVIEKEKVVRLSEMTQLLVQYLMSLEAKECKPSTKKHIKRNIEAEFNELIKFENLLDNNRVFLIPASLTPVQIARNVLNILMAEKEDKGSTTKISNIQKAAADIRDAIRNEESKMSWPPRPSELNDSAIEVPEELSAFLYTLLTGNKDSSEGECCQRVQRLMKSFAQDLVFGVTRGRIKPPKQILLSYAVKTLTNNVELVSILNRYGHGISYSQLEEINTALCMQKMATTTSEIPLPANIQPHVSTTLAWDNIDRLEETLSGEGTSHRVNGIAVQARHFGPHPLTEQPPGITKSKQRSVEPLDVVALPIYNAGERQGPKPRAYVEVNDQEALENARRKTLLWVLVRLHAQMNQKVSGWTGYNILVRNEIEARQDNIGYLPTIDAPATSMSTVHEILVRSQKIREALELKSIVLVFDQALYAKATEIAWKHPDKFSDIVIRMGVFHTVCTLLSIIGKRFQDAGLRDVCIESGVIAEGSVTGVLEGRRYNRAVRFHKLMYEALQRLIWKGFQTWVEVKFPEKKQFIQDFFAGLKPLYDNLCQKEQQRVLDSQSFPEFITLYDMYLDYLRNNNGKLSSFWMSYIDLVDILLNMTAGGTKGFSLKAGAVSKYYIVSEFRSIFLKQLRDMLNLSKSNSGHTDLQKTRIVRDEADVKSLIAMLESNWINPFSAEQQDLVCLSTGKVATQKIEEDLLGAKSVGEKAYKEFRAQRLEANPPVKFHETLKKSKLKTFSDLNKKVKFKSKTANEIILKADRALFGQMVIIAENRQLHMRDVLCHPLGPLPWALSTVDGSLRKTSKAALAKELQKNVPAAEEIPQPSACIIDGMVLVQRLKGDHKKFSDVADSLFGMVLHEGASSKRIDVIFDVYRENSIKNTEREHRGAEYGNEFRNLQPDHKVQQWRKFLLNPQNKKALTIFVTKEWQQDKYRRKLTDKVLFVACEEECHQISPEAAFTVEELSSTQEEADTRILLHLSHAARSDYNTLIVASEDTDVFILSLGQNLCSSLLGMHAYTGCDTVSAFAGRGKIGALRIVKEQRSFQEMFDLLGVEWELSDDLFQMLQNFTCRMYSSRPGTNSINELRYRLFCSKRGNIESDQLPPCADCLYKHACRANYQTGIWRRSLENCPEIPSPLRHGWIQDENKLGIDWMSGQPAPATVLELLSCSCTRSCRLPNCSCLANGLKCTDMCRLSECDNRREEQAVTVDVDADDDESDED</sequence>